<dbReference type="Proteomes" id="UP000504606">
    <property type="component" value="Unplaced"/>
</dbReference>
<keyword evidence="2" id="KW-1185">Reference proteome</keyword>
<accession>A0A6J1RWG4</accession>
<dbReference type="AlphaFoldDB" id="A0A6J1RWG4"/>
<proteinExistence type="predicted"/>
<keyword evidence="1" id="KW-1133">Transmembrane helix</keyword>
<name>A0A6J1RWG4_FRAOC</name>
<evidence type="ECO:0000313" key="2">
    <source>
        <dbReference type="Proteomes" id="UP000504606"/>
    </source>
</evidence>
<reference evidence="3" key="1">
    <citation type="submission" date="2025-08" db="UniProtKB">
        <authorList>
            <consortium name="RefSeq"/>
        </authorList>
    </citation>
    <scope>IDENTIFICATION</scope>
    <source>
        <tissue evidence="3">Whole organism</tissue>
    </source>
</reference>
<protein>
    <submittedName>
        <fullName evidence="3">Uncharacterized protein LOC113202931</fullName>
    </submittedName>
</protein>
<dbReference type="GeneID" id="113202931"/>
<dbReference type="RefSeq" id="XP_026273167.1">
    <property type="nucleotide sequence ID" value="XM_026417382.2"/>
</dbReference>
<dbReference type="CTD" id="246602"/>
<gene>
    <name evidence="3" type="primary">LOC113202931</name>
</gene>
<dbReference type="KEGG" id="foc:113202931"/>
<evidence type="ECO:0000313" key="3">
    <source>
        <dbReference type="RefSeq" id="XP_026273167.1"/>
    </source>
</evidence>
<sequence length="86" mass="10279">MSTPKLPERPMEYPYTHTARLMAFPWKMHLKHANWRWRWGLIGYAATLPFFIWMSSALNGPGNQQKLREVRAKIAKEHEEHLKHLL</sequence>
<dbReference type="OrthoDB" id="6067390at2759"/>
<keyword evidence="1" id="KW-0812">Transmembrane</keyword>
<organism evidence="2 3">
    <name type="scientific">Frankliniella occidentalis</name>
    <name type="common">Western flower thrips</name>
    <name type="synonym">Euthrips occidentalis</name>
    <dbReference type="NCBI Taxonomy" id="133901"/>
    <lineage>
        <taxon>Eukaryota</taxon>
        <taxon>Metazoa</taxon>
        <taxon>Ecdysozoa</taxon>
        <taxon>Arthropoda</taxon>
        <taxon>Hexapoda</taxon>
        <taxon>Insecta</taxon>
        <taxon>Pterygota</taxon>
        <taxon>Neoptera</taxon>
        <taxon>Paraneoptera</taxon>
        <taxon>Thysanoptera</taxon>
        <taxon>Terebrantia</taxon>
        <taxon>Thripoidea</taxon>
        <taxon>Thripidae</taxon>
        <taxon>Frankliniella</taxon>
    </lineage>
</organism>
<keyword evidence="1" id="KW-0472">Membrane</keyword>
<feature type="transmembrane region" description="Helical" evidence="1">
    <location>
        <begin position="37"/>
        <end position="58"/>
    </location>
</feature>
<evidence type="ECO:0000256" key="1">
    <source>
        <dbReference type="SAM" id="Phobius"/>
    </source>
</evidence>